<dbReference type="InterPro" id="IPR019207">
    <property type="entry name" value="DUF2092"/>
</dbReference>
<proteinExistence type="predicted"/>
<feature type="signal peptide" evidence="2">
    <location>
        <begin position="1"/>
        <end position="25"/>
    </location>
</feature>
<dbReference type="Pfam" id="PF09865">
    <property type="entry name" value="DUF2092"/>
    <property type="match status" value="1"/>
</dbReference>
<gene>
    <name evidence="3" type="ORF">LZ536_09725</name>
</gene>
<dbReference type="SUPFAM" id="SSF89392">
    <property type="entry name" value="Prokaryotic lipoproteins and lipoprotein localization factors"/>
    <property type="match status" value="1"/>
</dbReference>
<reference evidence="3" key="1">
    <citation type="submission" date="2022-05" db="EMBL/GenBank/DDBJ databases">
        <authorList>
            <person name="Jo J.-H."/>
            <person name="Im W.-T."/>
        </authorList>
    </citation>
    <scope>NUCLEOTIDE SEQUENCE</scope>
    <source>
        <strain evidence="3">SE158</strain>
    </source>
</reference>
<evidence type="ECO:0000313" key="3">
    <source>
        <dbReference type="EMBL" id="MCL6684176.1"/>
    </source>
</evidence>
<dbReference type="RefSeq" id="WP_249848500.1">
    <property type="nucleotide sequence ID" value="NZ_JAMGBD010000001.1"/>
</dbReference>
<comment type="caution">
    <text evidence="3">The sequence shown here is derived from an EMBL/GenBank/DDBJ whole genome shotgun (WGS) entry which is preliminary data.</text>
</comment>
<sequence length="267" mass="29532">MKRLWYAATAAGMILSLVTAQSALAQGTQAPKSAMPDPIANEGVVEDEAVDALKEMSTFLTSARTLQVQGVGSLDVVTNDGQRIQLDGSTNYKIRKPNGFVIDYVSDVKSRRFIYDGKNFTVYSPKLGYYSTVAAPATNREVLQTIYDKFGISLPLADLFKWADGSSDDRIKALRSAYNVGPATIDGVETDHYAFREDNVDWEIWIQQGDQPFPRKLVIVDRNDPAKPTFNTRLLWTLNPAFTDADFAFVPDANAKKIQLATYKGGE</sequence>
<evidence type="ECO:0000313" key="4">
    <source>
        <dbReference type="Proteomes" id="UP001165363"/>
    </source>
</evidence>
<feature type="chain" id="PRO_5045682438" evidence="2">
    <location>
        <begin position="26"/>
        <end position="267"/>
    </location>
</feature>
<name>A0ABT0RNF2_9SPHN</name>
<dbReference type="Gene3D" id="2.50.20.10">
    <property type="entry name" value="Lipoprotein localisation LolA/LolB/LppX"/>
    <property type="match status" value="1"/>
</dbReference>
<accession>A0ABT0RNF2</accession>
<organism evidence="3 4">
    <name type="scientific">Sphingomonas alba</name>
    <dbReference type="NCBI Taxonomy" id="2908208"/>
    <lineage>
        <taxon>Bacteria</taxon>
        <taxon>Pseudomonadati</taxon>
        <taxon>Pseudomonadota</taxon>
        <taxon>Alphaproteobacteria</taxon>
        <taxon>Sphingomonadales</taxon>
        <taxon>Sphingomonadaceae</taxon>
        <taxon>Sphingomonas</taxon>
    </lineage>
</organism>
<evidence type="ECO:0000256" key="1">
    <source>
        <dbReference type="ARBA" id="ARBA00022729"/>
    </source>
</evidence>
<keyword evidence="4" id="KW-1185">Reference proteome</keyword>
<dbReference type="InterPro" id="IPR029046">
    <property type="entry name" value="LolA/LolB/LppX"/>
</dbReference>
<keyword evidence="1 2" id="KW-0732">Signal</keyword>
<dbReference type="EMBL" id="JAMGBD010000001">
    <property type="protein sequence ID" value="MCL6684176.1"/>
    <property type="molecule type" value="Genomic_DNA"/>
</dbReference>
<dbReference type="Proteomes" id="UP001165363">
    <property type="component" value="Unassembled WGS sequence"/>
</dbReference>
<protein>
    <submittedName>
        <fullName evidence="3">DUF2092 domain-containing protein</fullName>
    </submittedName>
</protein>
<evidence type="ECO:0000256" key="2">
    <source>
        <dbReference type="SAM" id="SignalP"/>
    </source>
</evidence>